<feature type="transmembrane region" description="Helical" evidence="1">
    <location>
        <begin position="125"/>
        <end position="143"/>
    </location>
</feature>
<feature type="transmembrane region" description="Helical" evidence="1">
    <location>
        <begin position="281"/>
        <end position="301"/>
    </location>
</feature>
<dbReference type="PANTHER" id="PTHR37308:SF1">
    <property type="entry name" value="POLYPRENYL-PHOSPHATE TRANSPORTER"/>
    <property type="match status" value="1"/>
</dbReference>
<feature type="transmembrane region" description="Helical" evidence="1">
    <location>
        <begin position="194"/>
        <end position="218"/>
    </location>
</feature>
<feature type="transmembrane region" description="Helical" evidence="1">
    <location>
        <begin position="155"/>
        <end position="182"/>
    </location>
</feature>
<dbReference type="InterPro" id="IPR007163">
    <property type="entry name" value="VCA0040-like"/>
</dbReference>
<sequence>MNKLKETLLIYLKGVGMGGADVVPGVSGGTIAFITGIYEKLLDSIKAFDLEAFKLLFTLQVMPFWKKINGSFLLPLFLGIITSFLTLAKLIIYLLANHPIPLWSFFFGLIIISAILVLRAINRWTLGVILAILVGIAIAYFITEATPAETSNQPWFIFISGAIAICAMILPGISGSFILLILGKYEYMMNAISTFDIITVVTFALGCVVGLLSFVRAISWLLKNYHNLAIGLLSGFMIGSLNKVWPWKTPVKFRVNSHGEQVAYITKNVFPAEYYEKTGEYPQVLVAILFLALGVFIVVAIEKIANYKSKTPQ</sequence>
<name>A0ABW9RSK7_9BACT</name>
<feature type="transmembrane region" description="Helical" evidence="1">
    <location>
        <begin position="100"/>
        <end position="118"/>
    </location>
</feature>
<evidence type="ECO:0000256" key="1">
    <source>
        <dbReference type="SAM" id="Phobius"/>
    </source>
</evidence>
<keyword evidence="3" id="KW-1185">Reference proteome</keyword>
<accession>A0ABW9RSK7</accession>
<gene>
    <name evidence="2" type="ORF">E1163_17205</name>
</gene>
<feature type="transmembrane region" description="Helical" evidence="1">
    <location>
        <begin position="72"/>
        <end position="94"/>
    </location>
</feature>
<reference evidence="2 3" key="1">
    <citation type="submission" date="2019-02" db="EMBL/GenBank/DDBJ databases">
        <authorList>
            <person name="Goldberg S.R."/>
            <person name="Haltli B.A."/>
            <person name="Correa H."/>
            <person name="Russell K.G."/>
        </authorList>
    </citation>
    <scope>NUCLEOTIDE SEQUENCE [LARGE SCALE GENOMIC DNA]</scope>
    <source>
        <strain evidence="2 3">JCM 16186</strain>
    </source>
</reference>
<protein>
    <submittedName>
        <fullName evidence="2">DUF368 domain-containing protein</fullName>
    </submittedName>
</protein>
<keyword evidence="1" id="KW-0812">Transmembrane</keyword>
<dbReference type="PANTHER" id="PTHR37308">
    <property type="entry name" value="INTEGRAL MEMBRANE PROTEIN"/>
    <property type="match status" value="1"/>
</dbReference>
<evidence type="ECO:0000313" key="2">
    <source>
        <dbReference type="EMBL" id="MTI26696.1"/>
    </source>
</evidence>
<keyword evidence="1" id="KW-0472">Membrane</keyword>
<proteinExistence type="predicted"/>
<evidence type="ECO:0000313" key="3">
    <source>
        <dbReference type="Proteomes" id="UP000798808"/>
    </source>
</evidence>
<dbReference type="EMBL" id="SMLW01000594">
    <property type="protein sequence ID" value="MTI26696.1"/>
    <property type="molecule type" value="Genomic_DNA"/>
</dbReference>
<keyword evidence="1" id="KW-1133">Transmembrane helix</keyword>
<dbReference type="Pfam" id="PF04018">
    <property type="entry name" value="VCA0040-like"/>
    <property type="match status" value="1"/>
</dbReference>
<dbReference type="Proteomes" id="UP000798808">
    <property type="component" value="Unassembled WGS sequence"/>
</dbReference>
<comment type="caution">
    <text evidence="2">The sequence shown here is derived from an EMBL/GenBank/DDBJ whole genome shotgun (WGS) entry which is preliminary data.</text>
</comment>
<dbReference type="RefSeq" id="WP_155173707.1">
    <property type="nucleotide sequence ID" value="NZ_BAAAFL010000029.1"/>
</dbReference>
<organism evidence="2 3">
    <name type="scientific">Fulvivirga kasyanovii</name>
    <dbReference type="NCBI Taxonomy" id="396812"/>
    <lineage>
        <taxon>Bacteria</taxon>
        <taxon>Pseudomonadati</taxon>
        <taxon>Bacteroidota</taxon>
        <taxon>Cytophagia</taxon>
        <taxon>Cytophagales</taxon>
        <taxon>Fulvivirgaceae</taxon>
        <taxon>Fulvivirga</taxon>
    </lineage>
</organism>